<keyword evidence="2" id="KW-1133">Transmembrane helix</keyword>
<reference evidence="3 4" key="1">
    <citation type="submission" date="2021-01" db="EMBL/GenBank/DDBJ databases">
        <title>Whole genome shotgun sequence of Catellatospora bangladeshensis NBRC 107357.</title>
        <authorList>
            <person name="Komaki H."/>
            <person name="Tamura T."/>
        </authorList>
    </citation>
    <scope>NUCLEOTIDE SEQUENCE [LARGE SCALE GENOMIC DNA]</scope>
    <source>
        <strain evidence="3 4">NBRC 107357</strain>
    </source>
</reference>
<dbReference type="AlphaFoldDB" id="A0A8J3JDS8"/>
<feature type="transmembrane region" description="Helical" evidence="2">
    <location>
        <begin position="29"/>
        <end position="51"/>
    </location>
</feature>
<evidence type="ECO:0000256" key="2">
    <source>
        <dbReference type="SAM" id="Phobius"/>
    </source>
</evidence>
<evidence type="ECO:0000313" key="4">
    <source>
        <dbReference type="Proteomes" id="UP000601223"/>
    </source>
</evidence>
<name>A0A8J3JDS8_9ACTN</name>
<gene>
    <name evidence="3" type="ORF">Cba03nite_21380</name>
</gene>
<dbReference type="EMBL" id="BONF01000010">
    <property type="protein sequence ID" value="GIF80789.1"/>
    <property type="molecule type" value="Genomic_DNA"/>
</dbReference>
<keyword evidence="2" id="KW-0472">Membrane</keyword>
<feature type="transmembrane region" description="Helical" evidence="2">
    <location>
        <begin position="137"/>
        <end position="163"/>
    </location>
</feature>
<keyword evidence="4" id="KW-1185">Reference proteome</keyword>
<accession>A0A8J3JDS8</accession>
<feature type="transmembrane region" description="Helical" evidence="2">
    <location>
        <begin position="99"/>
        <end position="117"/>
    </location>
</feature>
<sequence>MDVEKGCYSPAMSDVSGAPHSGRPPTPRFLAAWLCAAGAAVLMVLIAVALVSGDAFGRGDASLSGSALAAVVVALLLVAAVATALAYAGHAVWRHGRRLPAGVLAGLALLLSVWGLVAEFAESGGGEQRALLSWGALAAWAVAVLVSLTIPAPAASITTAATLPPPS</sequence>
<evidence type="ECO:0000313" key="3">
    <source>
        <dbReference type="EMBL" id="GIF80789.1"/>
    </source>
</evidence>
<evidence type="ECO:0000256" key="1">
    <source>
        <dbReference type="SAM" id="MobiDB-lite"/>
    </source>
</evidence>
<comment type="caution">
    <text evidence="3">The sequence shown here is derived from an EMBL/GenBank/DDBJ whole genome shotgun (WGS) entry which is preliminary data.</text>
</comment>
<feature type="region of interest" description="Disordered" evidence="1">
    <location>
        <begin position="1"/>
        <end position="22"/>
    </location>
</feature>
<feature type="transmembrane region" description="Helical" evidence="2">
    <location>
        <begin position="63"/>
        <end position="87"/>
    </location>
</feature>
<proteinExistence type="predicted"/>
<organism evidence="3 4">
    <name type="scientific">Catellatospora bangladeshensis</name>
    <dbReference type="NCBI Taxonomy" id="310355"/>
    <lineage>
        <taxon>Bacteria</taxon>
        <taxon>Bacillati</taxon>
        <taxon>Actinomycetota</taxon>
        <taxon>Actinomycetes</taxon>
        <taxon>Micromonosporales</taxon>
        <taxon>Micromonosporaceae</taxon>
        <taxon>Catellatospora</taxon>
    </lineage>
</organism>
<keyword evidence="2" id="KW-0812">Transmembrane</keyword>
<protein>
    <submittedName>
        <fullName evidence="3">Uncharacterized protein</fullName>
    </submittedName>
</protein>
<dbReference type="Proteomes" id="UP000601223">
    <property type="component" value="Unassembled WGS sequence"/>
</dbReference>